<sequence>MMWAMSDDHPWRRLRDLTDWTLLWERLPEATAALIDWSACTITVDINLSQAGRRCAIAHELEHVARGPSADPREETLVEQAAACRLVGIDELADAVRWTGDAAEMADELWVDADMLAARLAGLTPAQRRVLDAVADDVRGGGGKECGYRD</sequence>
<accession>A0A239WUV9</accession>
<dbReference type="KEGG" id="cgrn:4412665_01605"/>
<evidence type="ECO:0000313" key="2">
    <source>
        <dbReference type="Proteomes" id="UP000215332"/>
    </source>
</evidence>
<protein>
    <recommendedName>
        <fullName evidence="3">IrrE N-terminal-like domain-containing protein</fullName>
    </recommendedName>
</protein>
<name>A0A239WUV9_9ACTN</name>
<organism evidence="1 2">
    <name type="scientific">Cutibacterium granulosum</name>
    <dbReference type="NCBI Taxonomy" id="33011"/>
    <lineage>
        <taxon>Bacteria</taxon>
        <taxon>Bacillati</taxon>
        <taxon>Actinomycetota</taxon>
        <taxon>Actinomycetes</taxon>
        <taxon>Propionibacteriales</taxon>
        <taxon>Propionibacteriaceae</taxon>
        <taxon>Cutibacterium</taxon>
    </lineage>
</organism>
<proteinExistence type="predicted"/>
<reference evidence="1 2" key="1">
    <citation type="submission" date="2017-06" db="EMBL/GenBank/DDBJ databases">
        <authorList>
            <consortium name="Pathogen Informatics"/>
        </authorList>
    </citation>
    <scope>NUCLEOTIDE SEQUENCE [LARGE SCALE GENOMIC DNA]</scope>
    <source>
        <strain evidence="1 2">NCTC11865</strain>
    </source>
</reference>
<gene>
    <name evidence="1" type="ORF">SAMEA4412665_01605</name>
</gene>
<dbReference type="Proteomes" id="UP000215332">
    <property type="component" value="Chromosome 1"/>
</dbReference>
<evidence type="ECO:0008006" key="3">
    <source>
        <dbReference type="Google" id="ProtNLM"/>
    </source>
</evidence>
<dbReference type="EMBL" id="LT906441">
    <property type="protein sequence ID" value="SNV37920.1"/>
    <property type="molecule type" value="Genomic_DNA"/>
</dbReference>
<evidence type="ECO:0000313" key="1">
    <source>
        <dbReference type="EMBL" id="SNV37920.1"/>
    </source>
</evidence>
<dbReference type="AlphaFoldDB" id="A0A239WUV9"/>